<dbReference type="InterPro" id="IPR055346">
    <property type="entry name" value="Fe-S_cluster_assembly_SufBD"/>
</dbReference>
<dbReference type="InterPro" id="IPR000825">
    <property type="entry name" value="SUF_FeS_clus_asmbl_SufBD_core"/>
</dbReference>
<dbReference type="Pfam" id="PF01458">
    <property type="entry name" value="SUFBD_core"/>
    <property type="match status" value="1"/>
</dbReference>
<comment type="similarity">
    <text evidence="1">Belongs to the iron-sulfur cluster assembly SufBD family.</text>
</comment>
<dbReference type="InterPro" id="IPR010231">
    <property type="entry name" value="SUF_FeS_clus_asmbl_SufB"/>
</dbReference>
<evidence type="ECO:0000259" key="3">
    <source>
        <dbReference type="Pfam" id="PF19295"/>
    </source>
</evidence>
<accession>A0A2U8E1W1</accession>
<dbReference type="EMBL" id="CP023004">
    <property type="protein sequence ID" value="AWI08512.1"/>
    <property type="molecule type" value="Genomic_DNA"/>
</dbReference>
<gene>
    <name evidence="4" type="primary">sufB</name>
    <name evidence="4" type="ORF">CKA38_03930</name>
</gene>
<dbReference type="PANTHER" id="PTHR30508">
    <property type="entry name" value="FES CLUSTER ASSEMBLY PROTEIN SUF"/>
    <property type="match status" value="1"/>
</dbReference>
<evidence type="ECO:0000313" key="5">
    <source>
        <dbReference type="Proteomes" id="UP000244896"/>
    </source>
</evidence>
<dbReference type="GO" id="GO:0016226">
    <property type="term" value="P:iron-sulfur cluster assembly"/>
    <property type="evidence" value="ECO:0007669"/>
    <property type="project" value="InterPro"/>
</dbReference>
<evidence type="ECO:0000259" key="2">
    <source>
        <dbReference type="Pfam" id="PF01458"/>
    </source>
</evidence>
<dbReference type="PANTHER" id="PTHR30508:SF1">
    <property type="entry name" value="UPF0051 PROTEIN ABCI8, CHLOROPLASTIC-RELATED"/>
    <property type="match status" value="1"/>
</dbReference>
<dbReference type="RefSeq" id="WP_108824321.1">
    <property type="nucleotide sequence ID" value="NZ_CP023004.1"/>
</dbReference>
<organism evidence="4 5">
    <name type="scientific">Ereboglobus luteus</name>
    <dbReference type="NCBI Taxonomy" id="1796921"/>
    <lineage>
        <taxon>Bacteria</taxon>
        <taxon>Pseudomonadati</taxon>
        <taxon>Verrucomicrobiota</taxon>
        <taxon>Opitutia</taxon>
        <taxon>Opitutales</taxon>
        <taxon>Opitutaceae</taxon>
        <taxon>Ereboglobus</taxon>
    </lineage>
</organism>
<keyword evidence="5" id="KW-1185">Reference proteome</keyword>
<dbReference type="KEGG" id="elut:CKA38_03930"/>
<dbReference type="AlphaFoldDB" id="A0A2U8E1W1"/>
<proteinExistence type="inferred from homology"/>
<evidence type="ECO:0000313" key="4">
    <source>
        <dbReference type="EMBL" id="AWI08512.1"/>
    </source>
</evidence>
<feature type="domain" description="SUF system FeS cluster assembly SufBD N-terminal" evidence="3">
    <location>
        <begin position="54"/>
        <end position="212"/>
    </location>
</feature>
<name>A0A2U8E1W1_9BACT</name>
<dbReference type="InterPro" id="IPR045595">
    <property type="entry name" value="SufBD_N"/>
</dbReference>
<dbReference type="NCBIfam" id="TIGR01980">
    <property type="entry name" value="sufB"/>
    <property type="match status" value="1"/>
</dbReference>
<sequence>MQPSEQPAIPDAQAAAIGIDQSAGDFSYDIKYDYDAGNGLTENTVRYISAVKKEAPWILDFRLNALKTFLAKPLPTHWATRDLENIDFEKIRYYLAQGQKPKRTWDEVPEDIKKTFERLGIPEQERKYLAGVEAQFDSEAAYSNVKEIVAKQGVIFMNSTEALREHPEIFRKWFGKVIPTSDNKFSALNSAVFSGGSFIYVPPGVKVAQPLQAYFRINAENFGQFERTLIICDEGSEVTYMEGCTAPKFSTATLHSAVVELVALKGAKIQYITVQNWASNVYNLVTKRGLAQEDAEIKWIDCNIGSRLTMKYPGVVLKGRRARGEVISIALANDGQHQDTGAKMIHAADETTSTIVSKSISVGQGRATYRGQVYIPKHLKGCKNNTECDALLINTNSRTDTYPAITVRGDKHATQHEASVSKVSEEMIFYMQQRGLTEAQAMSLAVNGFINDLANQFPMEYSVELKRLIELEMEGSVG</sequence>
<dbReference type="Proteomes" id="UP000244896">
    <property type="component" value="Chromosome"/>
</dbReference>
<dbReference type="OrthoDB" id="9803529at2"/>
<reference evidence="4 5" key="1">
    <citation type="journal article" date="2018" name="Syst. Appl. Microbiol.">
        <title>Ereboglobus luteus gen. nov. sp. nov. from cockroach guts, and new insights into the oxygen relationship of the genera Opitutus and Didymococcus (Verrucomicrobia: Opitutaceae).</title>
        <authorList>
            <person name="Tegtmeier D."/>
            <person name="Belitz A."/>
            <person name="Radek R."/>
            <person name="Heimerl T."/>
            <person name="Brune A."/>
        </authorList>
    </citation>
    <scope>NUCLEOTIDE SEQUENCE [LARGE SCALE GENOMIC DNA]</scope>
    <source>
        <strain evidence="4 5">Ho45</strain>
    </source>
</reference>
<feature type="domain" description="SUF system FeS cluster assembly SufBD core" evidence="2">
    <location>
        <begin position="215"/>
        <end position="449"/>
    </location>
</feature>
<protein>
    <submittedName>
        <fullName evidence="4">Fe-S cluster assembly protein SufB</fullName>
    </submittedName>
</protein>
<dbReference type="Pfam" id="PF19295">
    <property type="entry name" value="SufBD_N"/>
    <property type="match status" value="1"/>
</dbReference>
<evidence type="ECO:0000256" key="1">
    <source>
        <dbReference type="ARBA" id="ARBA00043967"/>
    </source>
</evidence>
<dbReference type="InterPro" id="IPR037284">
    <property type="entry name" value="SUF_FeS_clus_asmbl_SufBD_sf"/>
</dbReference>
<dbReference type="SUPFAM" id="SSF101960">
    <property type="entry name" value="Stabilizer of iron transporter SufD"/>
    <property type="match status" value="1"/>
</dbReference>